<feature type="compositionally biased region" description="Basic and acidic residues" evidence="1">
    <location>
        <begin position="137"/>
        <end position="156"/>
    </location>
</feature>
<evidence type="ECO:0000313" key="2">
    <source>
        <dbReference type="Proteomes" id="UP000046392"/>
    </source>
</evidence>
<protein>
    <submittedName>
        <fullName evidence="3">ZM domain-containing protein</fullName>
    </submittedName>
</protein>
<proteinExistence type="predicted"/>
<dbReference type="AlphaFoldDB" id="A0A0N5B6Z2"/>
<evidence type="ECO:0000313" key="3">
    <source>
        <dbReference type="WBParaSite" id="SPAL_0000182900.1"/>
    </source>
</evidence>
<sequence length="156" mass="16955">MDSKANLFNKEGRKGGYRVSKNLTNINYQNHYTLQGGDVKKDVTLTNASYLNHGTLGTTMNRGYVPYPTALYATGNFVKATRLGSQKSLQHSPYPIPAVTGIVPSSSAYAEPQLSICTDDSVSSNATPLFLSPDYDISPKVEDNKKSNDKLSEVSV</sequence>
<dbReference type="Proteomes" id="UP000046392">
    <property type="component" value="Unplaced"/>
</dbReference>
<dbReference type="WBParaSite" id="SPAL_0000182900.1">
    <property type="protein sequence ID" value="SPAL_0000182900.1"/>
    <property type="gene ID" value="SPAL_0000182900"/>
</dbReference>
<evidence type="ECO:0000256" key="1">
    <source>
        <dbReference type="SAM" id="MobiDB-lite"/>
    </source>
</evidence>
<accession>A0A0N5B6Z2</accession>
<keyword evidence="2" id="KW-1185">Reference proteome</keyword>
<reference evidence="3" key="1">
    <citation type="submission" date="2017-02" db="UniProtKB">
        <authorList>
            <consortium name="WormBaseParasite"/>
        </authorList>
    </citation>
    <scope>IDENTIFICATION</scope>
</reference>
<feature type="region of interest" description="Disordered" evidence="1">
    <location>
        <begin position="131"/>
        <end position="156"/>
    </location>
</feature>
<name>A0A0N5B6Z2_STREA</name>
<organism evidence="2 3">
    <name type="scientific">Strongyloides papillosus</name>
    <name type="common">Intestinal threadworm</name>
    <dbReference type="NCBI Taxonomy" id="174720"/>
    <lineage>
        <taxon>Eukaryota</taxon>
        <taxon>Metazoa</taxon>
        <taxon>Ecdysozoa</taxon>
        <taxon>Nematoda</taxon>
        <taxon>Chromadorea</taxon>
        <taxon>Rhabditida</taxon>
        <taxon>Tylenchina</taxon>
        <taxon>Panagrolaimomorpha</taxon>
        <taxon>Strongyloidoidea</taxon>
        <taxon>Strongyloididae</taxon>
        <taxon>Strongyloides</taxon>
    </lineage>
</organism>